<keyword evidence="16 18" id="KW-0407">Ion channel</keyword>
<evidence type="ECO:0000313" key="22">
    <source>
        <dbReference type="Proteomes" id="UP000887581"/>
    </source>
</evidence>
<dbReference type="InterPro" id="IPR038050">
    <property type="entry name" value="Neuro_actylchol_rec"/>
</dbReference>
<evidence type="ECO:0000256" key="18">
    <source>
        <dbReference type="RuleBase" id="RU000687"/>
    </source>
</evidence>
<feature type="transmembrane region" description="Helical" evidence="18">
    <location>
        <begin position="183"/>
        <end position="207"/>
    </location>
</feature>
<keyword evidence="8" id="KW-0770">Synapse</keyword>
<feature type="transmembrane region" description="Helical" evidence="18">
    <location>
        <begin position="805"/>
        <end position="827"/>
    </location>
</feature>
<evidence type="ECO:0000256" key="4">
    <source>
        <dbReference type="ARBA" id="ARBA00022475"/>
    </source>
</evidence>
<keyword evidence="6" id="KW-0732">Signal</keyword>
<dbReference type="InterPro" id="IPR036259">
    <property type="entry name" value="MFS_trans_sf"/>
</dbReference>
<dbReference type="PROSITE" id="PS00236">
    <property type="entry name" value="NEUROTR_ION_CHANNEL"/>
    <property type="match status" value="1"/>
</dbReference>
<evidence type="ECO:0000313" key="23">
    <source>
        <dbReference type="WBParaSite" id="sdigi.contig177.g5701.t1"/>
    </source>
</evidence>
<evidence type="ECO:0000256" key="11">
    <source>
        <dbReference type="ARBA" id="ARBA00023157"/>
    </source>
</evidence>
<feature type="domain" description="Neurotransmitter-gated ion-channel transmembrane" evidence="21">
    <location>
        <begin position="189"/>
        <end position="407"/>
    </location>
</feature>
<dbReference type="SUPFAM" id="SSF103473">
    <property type="entry name" value="MFS general substrate transporter"/>
    <property type="match status" value="1"/>
</dbReference>
<keyword evidence="11" id="KW-1015">Disulfide bond</keyword>
<accession>A0A915PHL4</accession>
<evidence type="ECO:0000256" key="12">
    <source>
        <dbReference type="ARBA" id="ARBA00023170"/>
    </source>
</evidence>
<sequence length="1060" mass="121911">MARNGMQWNDYKLTWDPEKWNNIRKLHVPSDQIWIPDIVLYNNVDGEPHITIMSDALVYYTGAVVWKPPSIYKSFCPIDIEYFPYDKQSCSMKFGGWSYNGFQIDVRQLPSSPTDNIETRYDENGKEYQFLEQGMDLSSYYPSREWDLISLTSRRYERLYPGCCGQEFYIDVTFNLSLRRKTLFYTVNLVIPCMLIAILTTFVFYIPGIEHKVSFSIAVLVTLTVFYLVLIDLIPPTSMVIPLIGKYLLFTMFLVSASIFLSVLTVSYYRRAGTTHPMPRWMRRVFLKTLPKYLFIKPPEDDPSEESSNKSSDLLTSSTSRRASPYFLSVSNLIDGQMRLSQLAQLRGMHPDLIRRMIDNVSFIADHFRAVKKDDRVSEDWCYVSMVLDRLMLMIFSVINIFGTLIILLQSPALYDNRPPMTITPASKPLSGDTLELFINNSHRKRKVSRKEISRKEINNAQQRTLSHAKKSREIRLRSNGKVQTDLPFSTSNCENVPRSVQYLVAKMGRLSDIILLLCVCVYICLGFYLPGLAPVNFCEKQTAKPSCPESFCFKNSIPLFVNRLDSDQSVIPFEYHSFDFCIGSEDESPVENLGQVLFGERIRPSPYKINFNEQKQCELLCEKEYRSDDPNAQKKMRLLRKGMKLNYQHHWILDNMPVTFCFINQQNQNVCTTGFPMGCYVTSDGKPKDACVLDSRYRQPDSYYIFNHVDILVEYRNMSQDPNFLEEHVGGRIIRIKVQPRSIKHEAKNKLDCGISAQPFPIRSDERPNNIIYTYSVVWQTTKVKWSSRWDYILDSFPHSNIQWFSILNSLVIVLFLSGMVGMILLRTLHRDIARYNQLDNEEDAQEEFGWKLVHGDVFRPPRYALLLSIFVGSGCQVLFMVAVTLVFACLGFLSPANRGSLMTFALILYVFFGIVAGYVSARLYKTMNGLAWKTNVLMTSFLVPGIVFGVFFVSNLLLWAKGSSAAVPFGTLVVLLILWLFVSIPLTFIGSYFGFKKRPIEHPVRTNQIPRQVPDQSLYTKPVAGMFMGGILPFGCIFIQLFFILNSIWIIIGGGDRL</sequence>
<feature type="transmembrane region" description="Helical" evidence="18">
    <location>
        <begin position="247"/>
        <end position="269"/>
    </location>
</feature>
<feature type="domain" description="Neurotransmitter-gated ion-channel ligand-binding" evidence="20">
    <location>
        <begin position="6"/>
        <end position="182"/>
    </location>
</feature>
<dbReference type="PANTHER" id="PTHR10766">
    <property type="entry name" value="TRANSMEMBRANE 9 SUPERFAMILY PROTEIN"/>
    <property type="match status" value="1"/>
</dbReference>
<dbReference type="GO" id="GO:0022848">
    <property type="term" value="F:acetylcholine-gated monoatomic cation-selective channel activity"/>
    <property type="evidence" value="ECO:0007669"/>
    <property type="project" value="InterPro"/>
</dbReference>
<evidence type="ECO:0000256" key="1">
    <source>
        <dbReference type="ARBA" id="ARBA00005227"/>
    </source>
</evidence>
<dbReference type="InterPro" id="IPR006201">
    <property type="entry name" value="Neur_channel"/>
</dbReference>
<evidence type="ECO:0000256" key="7">
    <source>
        <dbReference type="ARBA" id="ARBA00022989"/>
    </source>
</evidence>
<keyword evidence="9 18" id="KW-0406">Ion transport</keyword>
<proteinExistence type="inferred from homology"/>
<evidence type="ECO:0000256" key="16">
    <source>
        <dbReference type="ARBA" id="ARBA00023303"/>
    </source>
</evidence>
<dbReference type="Pfam" id="PF02932">
    <property type="entry name" value="Neur_chan_memb"/>
    <property type="match status" value="1"/>
</dbReference>
<keyword evidence="7 18" id="KW-1133">Transmembrane helix</keyword>
<dbReference type="Proteomes" id="UP000887581">
    <property type="component" value="Unplaced"/>
</dbReference>
<comment type="similarity">
    <text evidence="2">Belongs to the ligand-gated ion channel (TC 1.A.9) family. Acetylcholine receptor (TC 1.A.9.1) subfamily.</text>
</comment>
<evidence type="ECO:0000256" key="15">
    <source>
        <dbReference type="ARBA" id="ARBA00023286"/>
    </source>
</evidence>
<dbReference type="GO" id="GO:0072657">
    <property type="term" value="P:protein localization to membrane"/>
    <property type="evidence" value="ECO:0007669"/>
    <property type="project" value="TreeGrafter"/>
</dbReference>
<evidence type="ECO:0000256" key="10">
    <source>
        <dbReference type="ARBA" id="ARBA00023136"/>
    </source>
</evidence>
<keyword evidence="14" id="KW-0628">Postsynaptic cell membrane</keyword>
<feature type="transmembrane region" description="Helical" evidence="18">
    <location>
        <begin position="1033"/>
        <end position="1054"/>
    </location>
</feature>
<dbReference type="PANTHER" id="PTHR10766:SF176">
    <property type="entry name" value="TRANSMEMBRANE 9 SUPERFAMILY MEMBER"/>
    <property type="match status" value="1"/>
</dbReference>
<dbReference type="GO" id="GO:0004888">
    <property type="term" value="F:transmembrane signaling receptor activity"/>
    <property type="evidence" value="ECO:0007669"/>
    <property type="project" value="InterPro"/>
</dbReference>
<dbReference type="PRINTS" id="PR00254">
    <property type="entry name" value="NICOTINICR"/>
</dbReference>
<evidence type="ECO:0000259" key="20">
    <source>
        <dbReference type="Pfam" id="PF02931"/>
    </source>
</evidence>
<dbReference type="AlphaFoldDB" id="A0A915PHL4"/>
<dbReference type="InterPro" id="IPR036719">
    <property type="entry name" value="Neuro-gated_channel_TM_sf"/>
</dbReference>
<evidence type="ECO:0000256" key="19">
    <source>
        <dbReference type="SAM" id="MobiDB-lite"/>
    </source>
</evidence>
<dbReference type="SUPFAM" id="SSF90112">
    <property type="entry name" value="Neurotransmitter-gated ion-channel transmembrane pore"/>
    <property type="match status" value="1"/>
</dbReference>
<evidence type="ECO:0000256" key="17">
    <source>
        <dbReference type="ARBA" id="ARBA00034104"/>
    </source>
</evidence>
<keyword evidence="10 18" id="KW-0472">Membrane</keyword>
<dbReference type="Gene3D" id="2.70.170.10">
    <property type="entry name" value="Neurotransmitter-gated ion-channel ligand-binding domain"/>
    <property type="match status" value="1"/>
</dbReference>
<feature type="transmembrane region" description="Helical" evidence="18">
    <location>
        <begin position="938"/>
        <end position="962"/>
    </location>
</feature>
<feature type="transmembrane region" description="Helical" evidence="18">
    <location>
        <begin position="391"/>
        <end position="409"/>
    </location>
</feature>
<keyword evidence="3 18" id="KW-0813">Transport</keyword>
<feature type="transmembrane region" description="Helical" evidence="18">
    <location>
        <begin position="514"/>
        <end position="534"/>
    </location>
</feature>
<dbReference type="InterPro" id="IPR004240">
    <property type="entry name" value="EMP70"/>
</dbReference>
<evidence type="ECO:0000256" key="14">
    <source>
        <dbReference type="ARBA" id="ARBA00023257"/>
    </source>
</evidence>
<keyword evidence="5 18" id="KW-0812">Transmembrane</keyword>
<comment type="subcellular location">
    <subcellularLocation>
        <location evidence="17">Postsynaptic cell membrane</location>
        <topology evidence="17">Multi-pass membrane protein</topology>
    </subcellularLocation>
</comment>
<dbReference type="InterPro" id="IPR002394">
    <property type="entry name" value="Nicotinic_acetylcholine_rcpt"/>
</dbReference>
<dbReference type="InterPro" id="IPR006202">
    <property type="entry name" value="Neur_chan_lig-bd"/>
</dbReference>
<dbReference type="FunFam" id="1.20.58.390:FF:000030">
    <property type="entry name" value="Acetylcholine receptor subunit alpha-L1"/>
    <property type="match status" value="1"/>
</dbReference>
<evidence type="ECO:0000256" key="8">
    <source>
        <dbReference type="ARBA" id="ARBA00023018"/>
    </source>
</evidence>
<feature type="region of interest" description="Disordered" evidence="19">
    <location>
        <begin position="298"/>
        <end position="317"/>
    </location>
</feature>
<evidence type="ECO:0000256" key="13">
    <source>
        <dbReference type="ARBA" id="ARBA00023180"/>
    </source>
</evidence>
<keyword evidence="22" id="KW-1185">Reference proteome</keyword>
<reference evidence="23" key="1">
    <citation type="submission" date="2022-11" db="UniProtKB">
        <authorList>
            <consortium name="WormBaseParasite"/>
        </authorList>
    </citation>
    <scope>IDENTIFICATION</scope>
</reference>
<evidence type="ECO:0000259" key="21">
    <source>
        <dbReference type="Pfam" id="PF02932"/>
    </source>
</evidence>
<dbReference type="InterPro" id="IPR018000">
    <property type="entry name" value="Neurotransmitter_ion_chnl_CS"/>
</dbReference>
<dbReference type="PRINTS" id="PR00252">
    <property type="entry name" value="NRIONCHANNEL"/>
</dbReference>
<dbReference type="GO" id="GO:0045211">
    <property type="term" value="C:postsynaptic membrane"/>
    <property type="evidence" value="ECO:0007669"/>
    <property type="project" value="UniProtKB-SubCell"/>
</dbReference>
<organism evidence="22 23">
    <name type="scientific">Setaria digitata</name>
    <dbReference type="NCBI Taxonomy" id="48799"/>
    <lineage>
        <taxon>Eukaryota</taxon>
        <taxon>Metazoa</taxon>
        <taxon>Ecdysozoa</taxon>
        <taxon>Nematoda</taxon>
        <taxon>Chromadorea</taxon>
        <taxon>Rhabditida</taxon>
        <taxon>Spirurina</taxon>
        <taxon>Spiruromorpha</taxon>
        <taxon>Filarioidea</taxon>
        <taxon>Setariidae</taxon>
        <taxon>Setaria</taxon>
    </lineage>
</organism>
<evidence type="ECO:0000256" key="5">
    <source>
        <dbReference type="ARBA" id="ARBA00022692"/>
    </source>
</evidence>
<keyword evidence="13" id="KW-0325">Glycoprotein</keyword>
<dbReference type="InterPro" id="IPR036734">
    <property type="entry name" value="Neur_chan_lig-bd_sf"/>
</dbReference>
<feature type="transmembrane region" description="Helical" evidence="18">
    <location>
        <begin position="213"/>
        <end position="235"/>
    </location>
</feature>
<evidence type="ECO:0000256" key="6">
    <source>
        <dbReference type="ARBA" id="ARBA00022729"/>
    </source>
</evidence>
<dbReference type="InterPro" id="IPR006029">
    <property type="entry name" value="Neurotrans-gated_channel_TM"/>
</dbReference>
<keyword evidence="4" id="KW-1003">Cell membrane</keyword>
<feature type="transmembrane region" description="Helical" evidence="18">
    <location>
        <begin position="974"/>
        <end position="997"/>
    </location>
</feature>
<evidence type="ECO:0000256" key="3">
    <source>
        <dbReference type="ARBA" id="ARBA00022448"/>
    </source>
</evidence>
<dbReference type="CDD" id="cd19064">
    <property type="entry name" value="LGIC_TM_nAChR"/>
    <property type="match status" value="1"/>
</dbReference>
<keyword evidence="15" id="KW-1071">Ligand-gated ion channel</keyword>
<evidence type="ECO:0000256" key="2">
    <source>
        <dbReference type="ARBA" id="ARBA00009237"/>
    </source>
</evidence>
<dbReference type="Pfam" id="PF02990">
    <property type="entry name" value="EMP70"/>
    <property type="match status" value="1"/>
</dbReference>
<dbReference type="SUPFAM" id="SSF63712">
    <property type="entry name" value="Nicotinic receptor ligand binding domain-like"/>
    <property type="match status" value="1"/>
</dbReference>
<keyword evidence="12" id="KW-0675">Receptor</keyword>
<dbReference type="Pfam" id="PF02931">
    <property type="entry name" value="Neur_chan_LBD"/>
    <property type="match status" value="1"/>
</dbReference>
<protein>
    <submittedName>
        <fullName evidence="23">Transmembrane 9 superfamily member</fullName>
    </submittedName>
</protein>
<feature type="transmembrane region" description="Helical" evidence="18">
    <location>
        <begin position="865"/>
        <end position="895"/>
    </location>
</feature>
<dbReference type="WBParaSite" id="sdigi.contig177.g5701.t1">
    <property type="protein sequence ID" value="sdigi.contig177.g5701.t1"/>
    <property type="gene ID" value="sdigi.contig177.g5701"/>
</dbReference>
<dbReference type="FunFam" id="2.70.170.10:FF:000174">
    <property type="entry name" value="Uncharacterized protein"/>
    <property type="match status" value="1"/>
</dbReference>
<comment type="caution">
    <text evidence="18">Lacks conserved residue(s) required for the propagation of feature annotation.</text>
</comment>
<feature type="transmembrane region" description="Helical" evidence="18">
    <location>
        <begin position="901"/>
        <end position="926"/>
    </location>
</feature>
<evidence type="ECO:0000256" key="9">
    <source>
        <dbReference type="ARBA" id="ARBA00023065"/>
    </source>
</evidence>
<name>A0A915PHL4_9BILA</name>
<comment type="similarity">
    <text evidence="1">Belongs to the nonaspanin (TM9SF) (TC 9.A.2) family.</text>
</comment>
<dbReference type="Gene3D" id="1.20.58.390">
    <property type="entry name" value="Neurotransmitter-gated ion-channel transmembrane domain"/>
    <property type="match status" value="2"/>
</dbReference>